<evidence type="ECO:0000259" key="3">
    <source>
        <dbReference type="PROSITE" id="PS50075"/>
    </source>
</evidence>
<proteinExistence type="predicted"/>
<name>A0A963YRE3_9PROT</name>
<keyword evidence="1" id="KW-0596">Phosphopantetheine</keyword>
<keyword evidence="2" id="KW-0597">Phosphoprotein</keyword>
<accession>A0A963YRE3</accession>
<gene>
    <name evidence="4" type="ORF">ASILVAE211_08355</name>
</gene>
<dbReference type="AlphaFoldDB" id="A0A963YRE3"/>
<dbReference type="GO" id="GO:0000035">
    <property type="term" value="F:acyl binding"/>
    <property type="evidence" value="ECO:0007669"/>
    <property type="project" value="TreeGrafter"/>
</dbReference>
<protein>
    <submittedName>
        <fullName evidence="4">Acyl carrier protein</fullName>
    </submittedName>
</protein>
<feature type="domain" description="Carrier" evidence="3">
    <location>
        <begin position="14"/>
        <end position="95"/>
    </location>
</feature>
<dbReference type="InterPro" id="IPR036736">
    <property type="entry name" value="ACP-like_sf"/>
</dbReference>
<evidence type="ECO:0000313" key="4">
    <source>
        <dbReference type="EMBL" id="MCB8875187.1"/>
    </source>
</evidence>
<comment type="caution">
    <text evidence="4">The sequence shown here is derived from an EMBL/GenBank/DDBJ whole genome shotgun (WGS) entry which is preliminary data.</text>
</comment>
<dbReference type="EMBL" id="JAESVB010000003">
    <property type="protein sequence ID" value="MCB8875187.1"/>
    <property type="molecule type" value="Genomic_DNA"/>
</dbReference>
<dbReference type="PANTHER" id="PTHR20863">
    <property type="entry name" value="ACYL CARRIER PROTEIN"/>
    <property type="match status" value="1"/>
</dbReference>
<dbReference type="Gene3D" id="1.10.1200.10">
    <property type="entry name" value="ACP-like"/>
    <property type="match status" value="1"/>
</dbReference>
<dbReference type="InterPro" id="IPR003231">
    <property type="entry name" value="ACP"/>
</dbReference>
<keyword evidence="5" id="KW-1185">Reference proteome</keyword>
<evidence type="ECO:0000256" key="1">
    <source>
        <dbReference type="ARBA" id="ARBA00022450"/>
    </source>
</evidence>
<dbReference type="Pfam" id="PF00550">
    <property type="entry name" value="PP-binding"/>
    <property type="match status" value="1"/>
</dbReference>
<evidence type="ECO:0000256" key="2">
    <source>
        <dbReference type="ARBA" id="ARBA00022553"/>
    </source>
</evidence>
<reference evidence="4" key="1">
    <citation type="journal article" date="2021" name="Microorganisms">
        <title>Acidisoma silvae sp. nov. and Acidisomacellulosilytica sp. nov., Two Acidophilic Bacteria Isolated from Decaying Wood, Hydrolyzing Cellulose and Producing Poly-3-hydroxybutyrate.</title>
        <authorList>
            <person name="Mieszkin S."/>
            <person name="Pouder E."/>
            <person name="Uroz S."/>
            <person name="Simon-Colin C."/>
            <person name="Alain K."/>
        </authorList>
    </citation>
    <scope>NUCLEOTIDE SEQUENCE</scope>
    <source>
        <strain evidence="4">HW T2.11</strain>
    </source>
</reference>
<dbReference type="InterPro" id="IPR009081">
    <property type="entry name" value="PP-bd_ACP"/>
</dbReference>
<reference evidence="4" key="2">
    <citation type="submission" date="2021-01" db="EMBL/GenBank/DDBJ databases">
        <authorList>
            <person name="Mieszkin S."/>
            <person name="Pouder E."/>
            <person name="Alain K."/>
        </authorList>
    </citation>
    <scope>NUCLEOTIDE SEQUENCE</scope>
    <source>
        <strain evidence="4">HW T2.11</strain>
    </source>
</reference>
<dbReference type="SUPFAM" id="SSF47336">
    <property type="entry name" value="ACP-like"/>
    <property type="match status" value="1"/>
</dbReference>
<dbReference type="PANTHER" id="PTHR20863:SF76">
    <property type="entry name" value="CARRIER DOMAIN-CONTAINING PROTEIN"/>
    <property type="match status" value="1"/>
</dbReference>
<dbReference type="GO" id="GO:0009245">
    <property type="term" value="P:lipid A biosynthetic process"/>
    <property type="evidence" value="ECO:0007669"/>
    <property type="project" value="TreeGrafter"/>
</dbReference>
<sequence>MAAGAVSHGDQTLPSEKDVNATIVAVIRTLDGVTPAMADAVTPETNILRDLNLDSIAVMDFIMELETAFNTVIPLDTVAEIATVGDLARAITAEQARTAA</sequence>
<dbReference type="PROSITE" id="PS50075">
    <property type="entry name" value="CARRIER"/>
    <property type="match status" value="1"/>
</dbReference>
<dbReference type="GO" id="GO:0005829">
    <property type="term" value="C:cytosol"/>
    <property type="evidence" value="ECO:0007669"/>
    <property type="project" value="TreeGrafter"/>
</dbReference>
<evidence type="ECO:0000313" key="5">
    <source>
        <dbReference type="Proteomes" id="UP000708298"/>
    </source>
</evidence>
<dbReference type="Proteomes" id="UP000708298">
    <property type="component" value="Unassembled WGS sequence"/>
</dbReference>
<dbReference type="GO" id="GO:0016020">
    <property type="term" value="C:membrane"/>
    <property type="evidence" value="ECO:0007669"/>
    <property type="project" value="GOC"/>
</dbReference>
<organism evidence="4 5">
    <name type="scientific">Acidisoma silvae</name>
    <dbReference type="NCBI Taxonomy" id="2802396"/>
    <lineage>
        <taxon>Bacteria</taxon>
        <taxon>Pseudomonadati</taxon>
        <taxon>Pseudomonadota</taxon>
        <taxon>Alphaproteobacteria</taxon>
        <taxon>Acetobacterales</taxon>
        <taxon>Acidocellaceae</taxon>
        <taxon>Acidisoma</taxon>
    </lineage>
</organism>
<dbReference type="GO" id="GO:0000036">
    <property type="term" value="F:acyl carrier activity"/>
    <property type="evidence" value="ECO:0007669"/>
    <property type="project" value="TreeGrafter"/>
</dbReference>